<dbReference type="RefSeq" id="WP_285273186.1">
    <property type="nucleotide sequence ID" value="NZ_JASNVW010000001.1"/>
</dbReference>
<name>A0ABD4Z6H3_9CREN</name>
<gene>
    <name evidence="2" type="ORF">QPL79_02410</name>
</gene>
<proteinExistence type="predicted"/>
<dbReference type="EMBL" id="JASNVW010000001">
    <property type="protein sequence ID" value="MDK6028218.1"/>
    <property type="molecule type" value="Genomic_DNA"/>
</dbReference>
<reference evidence="2 3" key="1">
    <citation type="submission" date="2023-05" db="EMBL/GenBank/DDBJ databases">
        <title>A new hyperthermophilic archaea 'Ignisphaera cupida' sp. nov. and description of the family 'Ignisphaeraceae' fam. nov.</title>
        <authorList>
            <person name="Podosokorskaya O.A."/>
            <person name="Elcheninov A.G."/>
            <person name="Klukina A."/>
            <person name="Merkel A.Y."/>
        </authorList>
    </citation>
    <scope>NUCLEOTIDE SEQUENCE [LARGE SCALE GENOMIC DNA]</scope>
    <source>
        <strain evidence="2 3">4213-co</strain>
    </source>
</reference>
<dbReference type="PANTHER" id="PTHR38659:SF1">
    <property type="entry name" value="METAL DEPENDENT PHOSPHOHYDROLASE"/>
    <property type="match status" value="1"/>
</dbReference>
<feature type="domain" description="HD" evidence="1">
    <location>
        <begin position="21"/>
        <end position="93"/>
    </location>
</feature>
<dbReference type="PANTHER" id="PTHR38659">
    <property type="entry name" value="METAL-DEPENDENT PHOSPHOHYDROLASE"/>
    <property type="match status" value="1"/>
</dbReference>
<protein>
    <submittedName>
        <fullName evidence="2">HDIG domain-containing protein</fullName>
    </submittedName>
</protein>
<dbReference type="InterPro" id="IPR006675">
    <property type="entry name" value="HDIG_dom"/>
</dbReference>
<dbReference type="Proteomes" id="UP001529235">
    <property type="component" value="Unassembled WGS sequence"/>
</dbReference>
<keyword evidence="3" id="KW-1185">Reference proteome</keyword>
<evidence type="ECO:0000313" key="3">
    <source>
        <dbReference type="Proteomes" id="UP001529235"/>
    </source>
</evidence>
<dbReference type="AlphaFoldDB" id="A0ABD4Z6H3"/>
<evidence type="ECO:0000313" key="2">
    <source>
        <dbReference type="EMBL" id="MDK6028218.1"/>
    </source>
</evidence>
<comment type="caution">
    <text evidence="2">The sequence shown here is derived from an EMBL/GenBank/DDBJ whole genome shotgun (WGS) entry which is preliminary data.</text>
</comment>
<sequence>MISRTEALNLLRKYLVDEKMIKHCIAVESIMRSLARMLGEDEELWGLVGLLHDIDYDYVNRDMSRHGLEALNILKNVLPEDALQAIAGHNEHNGFVVTSEKAKKLLHALRAADHTAGLIVATALVMPGKRISEVKLNTLMRKFRSKDFARGVDRSRIMEVQQLGLGVEELLKLALESLKNVAQELEL</sequence>
<organism evidence="2 3">
    <name type="scientific">Ignisphaera cupida</name>
    <dbReference type="NCBI Taxonomy" id="3050454"/>
    <lineage>
        <taxon>Archaea</taxon>
        <taxon>Thermoproteota</taxon>
        <taxon>Thermoprotei</taxon>
        <taxon>Desulfurococcales</taxon>
        <taxon>Desulfurococcaceae</taxon>
        <taxon>Ignisphaera</taxon>
    </lineage>
</organism>
<accession>A0ABD4Z6H3</accession>
<dbReference type="Pfam" id="PF01966">
    <property type="entry name" value="HD"/>
    <property type="match status" value="1"/>
</dbReference>
<dbReference type="InterPro" id="IPR006674">
    <property type="entry name" value="HD_domain"/>
</dbReference>
<evidence type="ECO:0000259" key="1">
    <source>
        <dbReference type="Pfam" id="PF01966"/>
    </source>
</evidence>
<dbReference type="Gene3D" id="1.10.3210.10">
    <property type="entry name" value="Hypothetical protein af1432"/>
    <property type="match status" value="1"/>
</dbReference>
<dbReference type="NCBIfam" id="TIGR00277">
    <property type="entry name" value="HDIG"/>
    <property type="match status" value="1"/>
</dbReference>
<dbReference type="SUPFAM" id="SSF109604">
    <property type="entry name" value="HD-domain/PDEase-like"/>
    <property type="match status" value="1"/>
</dbReference>